<evidence type="ECO:0000256" key="2">
    <source>
        <dbReference type="ARBA" id="ARBA00022448"/>
    </source>
</evidence>
<evidence type="ECO:0000256" key="6">
    <source>
        <dbReference type="ARBA" id="ARBA00023136"/>
    </source>
</evidence>
<feature type="transmembrane region" description="Helical" evidence="7">
    <location>
        <begin position="397"/>
        <end position="417"/>
    </location>
</feature>
<keyword evidence="6 7" id="KW-0472">Membrane</keyword>
<feature type="transmembrane region" description="Helical" evidence="7">
    <location>
        <begin position="170"/>
        <end position="191"/>
    </location>
</feature>
<dbReference type="GO" id="GO:0015297">
    <property type="term" value="F:antiporter activity"/>
    <property type="evidence" value="ECO:0007669"/>
    <property type="project" value="InterPro"/>
</dbReference>
<feature type="transmembrane region" description="Helical" evidence="7">
    <location>
        <begin position="370"/>
        <end position="390"/>
    </location>
</feature>
<dbReference type="GO" id="GO:0005886">
    <property type="term" value="C:plasma membrane"/>
    <property type="evidence" value="ECO:0007669"/>
    <property type="project" value="UniProtKB-SubCell"/>
</dbReference>
<reference evidence="8 9" key="1">
    <citation type="submission" date="2019-08" db="EMBL/GenBank/DDBJ databases">
        <authorList>
            <person name="Peeters C."/>
        </authorList>
    </citation>
    <scope>NUCLEOTIDE SEQUENCE [LARGE SCALE GENOMIC DNA]</scope>
    <source>
        <strain evidence="8 9">LMG 31108</strain>
    </source>
</reference>
<dbReference type="RefSeq" id="WP_150669327.1">
    <property type="nucleotide sequence ID" value="NZ_CABPSB010000008.1"/>
</dbReference>
<dbReference type="InterPro" id="IPR052031">
    <property type="entry name" value="Membrane_Transporter-Flippase"/>
</dbReference>
<comment type="subcellular location">
    <subcellularLocation>
        <location evidence="1">Cell inner membrane</location>
        <topology evidence="1">Multi-pass membrane protein</topology>
    </subcellularLocation>
</comment>
<evidence type="ECO:0000256" key="5">
    <source>
        <dbReference type="ARBA" id="ARBA00022989"/>
    </source>
</evidence>
<dbReference type="CDD" id="cd13138">
    <property type="entry name" value="MATE_yoeA_like"/>
    <property type="match status" value="1"/>
</dbReference>
<dbReference type="OrthoDB" id="9806302at2"/>
<evidence type="ECO:0000313" key="9">
    <source>
        <dbReference type="Proteomes" id="UP000406256"/>
    </source>
</evidence>
<accession>A0A5E4VIB2</accession>
<evidence type="ECO:0000313" key="8">
    <source>
        <dbReference type="EMBL" id="VVE11746.1"/>
    </source>
</evidence>
<feature type="transmembrane region" description="Helical" evidence="7">
    <location>
        <begin position="197"/>
        <end position="221"/>
    </location>
</feature>
<proteinExistence type="predicted"/>
<feature type="transmembrane region" description="Helical" evidence="7">
    <location>
        <begin position="429"/>
        <end position="450"/>
    </location>
</feature>
<dbReference type="InterPro" id="IPR002528">
    <property type="entry name" value="MATE_fam"/>
</dbReference>
<dbReference type="InterPro" id="IPR048279">
    <property type="entry name" value="MdtK-like"/>
</dbReference>
<evidence type="ECO:0000256" key="7">
    <source>
        <dbReference type="SAM" id="Phobius"/>
    </source>
</evidence>
<dbReference type="Proteomes" id="UP000406256">
    <property type="component" value="Unassembled WGS sequence"/>
</dbReference>
<keyword evidence="4 7" id="KW-0812">Transmembrane</keyword>
<feature type="transmembrane region" description="Helical" evidence="7">
    <location>
        <begin position="62"/>
        <end position="87"/>
    </location>
</feature>
<keyword evidence="9" id="KW-1185">Reference proteome</keyword>
<evidence type="ECO:0000256" key="1">
    <source>
        <dbReference type="ARBA" id="ARBA00004429"/>
    </source>
</evidence>
<evidence type="ECO:0000256" key="3">
    <source>
        <dbReference type="ARBA" id="ARBA00022475"/>
    </source>
</evidence>
<organism evidence="8 9">
    <name type="scientific">Pandoraea anhela</name>
    <dbReference type="NCBI Taxonomy" id="2508295"/>
    <lineage>
        <taxon>Bacteria</taxon>
        <taxon>Pseudomonadati</taxon>
        <taxon>Pseudomonadota</taxon>
        <taxon>Betaproteobacteria</taxon>
        <taxon>Burkholderiales</taxon>
        <taxon>Burkholderiaceae</taxon>
        <taxon>Pandoraea</taxon>
    </lineage>
</organism>
<keyword evidence="5 7" id="KW-1133">Transmembrane helix</keyword>
<feature type="transmembrane region" description="Helical" evidence="7">
    <location>
        <begin position="251"/>
        <end position="276"/>
    </location>
</feature>
<name>A0A5E4VIB2_9BURK</name>
<gene>
    <name evidence="8" type="ORF">PAN31108_02660</name>
</gene>
<dbReference type="EMBL" id="CABPSB010000008">
    <property type="protein sequence ID" value="VVE11746.1"/>
    <property type="molecule type" value="Genomic_DNA"/>
</dbReference>
<keyword evidence="3" id="KW-1003">Cell membrane</keyword>
<dbReference type="Pfam" id="PF01554">
    <property type="entry name" value="MatE"/>
    <property type="match status" value="2"/>
</dbReference>
<feature type="transmembrane region" description="Helical" evidence="7">
    <location>
        <begin position="296"/>
        <end position="318"/>
    </location>
</feature>
<feature type="transmembrane region" description="Helical" evidence="7">
    <location>
        <begin position="330"/>
        <end position="350"/>
    </location>
</feature>
<dbReference type="AlphaFoldDB" id="A0A5E4VIB2"/>
<dbReference type="GO" id="GO:0042910">
    <property type="term" value="F:xenobiotic transmembrane transporter activity"/>
    <property type="evidence" value="ECO:0007669"/>
    <property type="project" value="InterPro"/>
</dbReference>
<dbReference type="PANTHER" id="PTHR43549:SF3">
    <property type="entry name" value="MULTIDRUG RESISTANCE PROTEIN YPNP-RELATED"/>
    <property type="match status" value="1"/>
</dbReference>
<keyword evidence="2" id="KW-0813">Transport</keyword>
<sequence>MTQPTSPPTPPFQPPRPLWKTWLLIAVPMMLTNALQSLAGTIDGIYLGHLIGTDAIAAVSAFFPVFFFLLAIVIGLSAGATVMIGQAWGAKDLVRVRRIAGTALIMMFGAGAIISVLGGWFATPLMHAFGTPERVFDAATDYARAMLIGMPIVFLLWLTTSMSRGTGDALSPLLALLIATLLSLGLTPAFIHGWGPFPALGVGSAVASTLIAFTVALLWMAMYWRRKGHPLAPNQDLWRAMRWHPAIARGILHIGVPTAIQMLTMAIAEMALLSMVNRHGANATAAYGAVTQVMSWLQLPVMTLGITASILCAHAIGAGRSERVGAIVRTGLLCNLGLTGVLVIGVYLVAPTILRGFLTDPDVLSLATHLLYIVAWSVLVMGTTAIMTGAMRASRKVWVPTLLGMIGLLGVEVPAAWMFERIAGLTGIWWAYPLAFIAMLAMQGMCYRAFRRASCRAQTNMTMPAQDSKAPTQPVDVQP</sequence>
<protein>
    <submittedName>
        <fullName evidence="8">MATE family efflux transporter</fullName>
    </submittedName>
</protein>
<dbReference type="NCBIfam" id="TIGR00797">
    <property type="entry name" value="matE"/>
    <property type="match status" value="1"/>
</dbReference>
<evidence type="ECO:0000256" key="4">
    <source>
        <dbReference type="ARBA" id="ARBA00022692"/>
    </source>
</evidence>
<feature type="transmembrane region" description="Helical" evidence="7">
    <location>
        <begin position="99"/>
        <end position="122"/>
    </location>
</feature>
<dbReference type="PIRSF" id="PIRSF006603">
    <property type="entry name" value="DinF"/>
    <property type="match status" value="1"/>
</dbReference>
<feature type="transmembrane region" description="Helical" evidence="7">
    <location>
        <begin position="142"/>
        <end position="158"/>
    </location>
</feature>
<dbReference type="PANTHER" id="PTHR43549">
    <property type="entry name" value="MULTIDRUG RESISTANCE PROTEIN YPNP-RELATED"/>
    <property type="match status" value="1"/>
</dbReference>